<evidence type="ECO:0000256" key="2">
    <source>
        <dbReference type="ARBA" id="ARBA00023015"/>
    </source>
</evidence>
<dbReference type="CDD" id="cd00067">
    <property type="entry name" value="GAL4"/>
    <property type="match status" value="1"/>
</dbReference>
<evidence type="ECO:0000256" key="3">
    <source>
        <dbReference type="ARBA" id="ARBA00023125"/>
    </source>
</evidence>
<keyword evidence="1" id="KW-0479">Metal-binding</keyword>
<dbReference type="SMART" id="SM00066">
    <property type="entry name" value="GAL4"/>
    <property type="match status" value="1"/>
</dbReference>
<keyword evidence="4" id="KW-0804">Transcription</keyword>
<evidence type="ECO:0000259" key="7">
    <source>
        <dbReference type="PROSITE" id="PS50048"/>
    </source>
</evidence>
<evidence type="ECO:0000256" key="4">
    <source>
        <dbReference type="ARBA" id="ARBA00023163"/>
    </source>
</evidence>
<dbReference type="PANTHER" id="PTHR46910:SF33">
    <property type="entry name" value="ZN(II)2CYS6 TRANSCRIPTION FACTOR (EUROFUNG)"/>
    <property type="match status" value="1"/>
</dbReference>
<dbReference type="SMART" id="SM00906">
    <property type="entry name" value="Fungal_trans"/>
    <property type="match status" value="1"/>
</dbReference>
<dbReference type="InterPro" id="IPR007219">
    <property type="entry name" value="XnlR_reg_dom"/>
</dbReference>
<evidence type="ECO:0000256" key="6">
    <source>
        <dbReference type="SAM" id="MobiDB-lite"/>
    </source>
</evidence>
<dbReference type="PANTHER" id="PTHR46910">
    <property type="entry name" value="TRANSCRIPTION FACTOR PDR1"/>
    <property type="match status" value="1"/>
</dbReference>
<evidence type="ECO:0000256" key="1">
    <source>
        <dbReference type="ARBA" id="ARBA00022723"/>
    </source>
</evidence>
<dbReference type="PROSITE" id="PS50048">
    <property type="entry name" value="ZN2_CY6_FUNGAL_2"/>
    <property type="match status" value="1"/>
</dbReference>
<dbReference type="Proteomes" id="UP001610563">
    <property type="component" value="Unassembled WGS sequence"/>
</dbReference>
<organism evidence="8 9">
    <name type="scientific">Aspergillus keveii</name>
    <dbReference type="NCBI Taxonomy" id="714993"/>
    <lineage>
        <taxon>Eukaryota</taxon>
        <taxon>Fungi</taxon>
        <taxon>Dikarya</taxon>
        <taxon>Ascomycota</taxon>
        <taxon>Pezizomycotina</taxon>
        <taxon>Eurotiomycetes</taxon>
        <taxon>Eurotiomycetidae</taxon>
        <taxon>Eurotiales</taxon>
        <taxon>Aspergillaceae</taxon>
        <taxon>Aspergillus</taxon>
        <taxon>Aspergillus subgen. Nidulantes</taxon>
    </lineage>
</organism>
<dbReference type="SUPFAM" id="SSF57701">
    <property type="entry name" value="Zn2/Cys6 DNA-binding domain"/>
    <property type="match status" value="1"/>
</dbReference>
<comment type="caution">
    <text evidence="8">The sequence shown here is derived from an EMBL/GenBank/DDBJ whole genome shotgun (WGS) entry which is preliminary data.</text>
</comment>
<sequence length="541" mass="60634">MDEHSPKRKRLSYACNYCRQKKTRCDEQQPSCRNCRIAGVECITTDKRRSGVVVSHRRRTAGAAATPSMSPAVVATPESGPSPLPPASQYHPPVPAQSWDRSGWRSGRLPMMPQLVGGSMFEIMTEWLDLAFFRLRIPAPYAAPSPPRARLPLPDQPPRLPTPDVMHRSKEAFFDTLWIIFPFLSEDDLRDIEDIDVATKLPSQQALSYLVAAIGCMTDPQSHLLGPAINTYIQKCNTLLGHIIAERSLASVQAVLLLAIVLRSCDEISWAWDILSLGVSMAQSIRVNQVPKTPDTESATRSRTWWCMYVFEKVLAFECGRASTIWDRDLSQQALVGETDMMGGSDLEYQKTCIGLANTLREMQDRAAGTWRREEWLPLTVEEAVEEKIRVGGELATILSGWWKEVPSEYGLGSASPSDRARAQRSAFLSFYYNYAWILLNRSGLLVEEKEMQDVLERYARGKPWHHLIANVTTTCVEAARESIKLIVALVDSGQPSYLTSMVSPVGAVYVLAIHVLRERNSLLIRSDFEVRAAPSYNIPH</sequence>
<keyword evidence="5" id="KW-0539">Nucleus</keyword>
<dbReference type="Pfam" id="PF04082">
    <property type="entry name" value="Fungal_trans"/>
    <property type="match status" value="1"/>
</dbReference>
<evidence type="ECO:0000313" key="9">
    <source>
        <dbReference type="Proteomes" id="UP001610563"/>
    </source>
</evidence>
<gene>
    <name evidence="8" type="ORF">BJX66DRAFT_349233</name>
</gene>
<keyword evidence="2" id="KW-0805">Transcription regulation</keyword>
<proteinExistence type="predicted"/>
<keyword evidence="3" id="KW-0238">DNA-binding</keyword>
<dbReference type="PROSITE" id="PS00463">
    <property type="entry name" value="ZN2_CY6_FUNGAL_1"/>
    <property type="match status" value="1"/>
</dbReference>
<feature type="region of interest" description="Disordered" evidence="6">
    <location>
        <begin position="53"/>
        <end position="99"/>
    </location>
</feature>
<dbReference type="EMBL" id="JBFTWV010000022">
    <property type="protein sequence ID" value="KAL2796963.1"/>
    <property type="molecule type" value="Genomic_DNA"/>
</dbReference>
<evidence type="ECO:0000313" key="8">
    <source>
        <dbReference type="EMBL" id="KAL2796963.1"/>
    </source>
</evidence>
<protein>
    <recommendedName>
        <fullName evidence="7">Zn(2)-C6 fungal-type domain-containing protein</fullName>
    </recommendedName>
</protein>
<name>A0ABR4GD55_9EURO</name>
<evidence type="ECO:0000256" key="5">
    <source>
        <dbReference type="ARBA" id="ARBA00023242"/>
    </source>
</evidence>
<dbReference type="CDD" id="cd12148">
    <property type="entry name" value="fungal_TF_MHR"/>
    <property type="match status" value="1"/>
</dbReference>
<dbReference type="InterPro" id="IPR050987">
    <property type="entry name" value="AtrR-like"/>
</dbReference>
<dbReference type="InterPro" id="IPR036864">
    <property type="entry name" value="Zn2-C6_fun-type_DNA-bd_sf"/>
</dbReference>
<dbReference type="Gene3D" id="4.10.240.10">
    <property type="entry name" value="Zn(2)-C6 fungal-type DNA-binding domain"/>
    <property type="match status" value="1"/>
</dbReference>
<reference evidence="8 9" key="1">
    <citation type="submission" date="2024-07" db="EMBL/GenBank/DDBJ databases">
        <title>Section-level genome sequencing and comparative genomics of Aspergillus sections Usti and Cavernicolus.</title>
        <authorList>
            <consortium name="Lawrence Berkeley National Laboratory"/>
            <person name="Nybo J.L."/>
            <person name="Vesth T.C."/>
            <person name="Theobald S."/>
            <person name="Frisvad J.C."/>
            <person name="Larsen T.O."/>
            <person name="Kjaerboelling I."/>
            <person name="Rothschild-Mancinelli K."/>
            <person name="Lyhne E.K."/>
            <person name="Kogle M.E."/>
            <person name="Barry K."/>
            <person name="Clum A."/>
            <person name="Na H."/>
            <person name="Ledsgaard L."/>
            <person name="Lin J."/>
            <person name="Lipzen A."/>
            <person name="Kuo A."/>
            <person name="Riley R."/>
            <person name="Mondo S."/>
            <person name="Labutti K."/>
            <person name="Haridas S."/>
            <person name="Pangalinan J."/>
            <person name="Salamov A.A."/>
            <person name="Simmons B.A."/>
            <person name="Magnuson J.K."/>
            <person name="Chen J."/>
            <person name="Drula E."/>
            <person name="Henrissat B."/>
            <person name="Wiebenga A."/>
            <person name="Lubbers R.J."/>
            <person name="Gomes A.C."/>
            <person name="Makela M.R."/>
            <person name="Stajich J."/>
            <person name="Grigoriev I.V."/>
            <person name="Mortensen U.H."/>
            <person name="De Vries R.P."/>
            <person name="Baker S.E."/>
            <person name="Andersen M.R."/>
        </authorList>
    </citation>
    <scope>NUCLEOTIDE SEQUENCE [LARGE SCALE GENOMIC DNA]</scope>
    <source>
        <strain evidence="8 9">CBS 209.92</strain>
    </source>
</reference>
<dbReference type="Pfam" id="PF00172">
    <property type="entry name" value="Zn_clus"/>
    <property type="match status" value="1"/>
</dbReference>
<feature type="domain" description="Zn(2)-C6 fungal-type" evidence="7">
    <location>
        <begin position="14"/>
        <end position="44"/>
    </location>
</feature>
<keyword evidence="9" id="KW-1185">Reference proteome</keyword>
<dbReference type="InterPro" id="IPR001138">
    <property type="entry name" value="Zn2Cys6_DnaBD"/>
</dbReference>
<accession>A0ABR4GD55</accession>